<evidence type="ECO:0000256" key="5">
    <source>
        <dbReference type="ARBA" id="ARBA00023163"/>
    </source>
</evidence>
<feature type="region of interest" description="Disordered" evidence="8">
    <location>
        <begin position="272"/>
        <end position="317"/>
    </location>
</feature>
<dbReference type="InterPro" id="IPR045113">
    <property type="entry name" value="Rpb7-like"/>
</dbReference>
<dbReference type="RefSeq" id="XP_033601172.1">
    <property type="nucleotide sequence ID" value="XM_033746965.1"/>
</dbReference>
<evidence type="ECO:0000256" key="2">
    <source>
        <dbReference type="ARBA" id="ARBA00005930"/>
    </source>
</evidence>
<dbReference type="InterPro" id="IPR041901">
    <property type="entry name" value="RNAP_I_Rpa43_N"/>
</dbReference>
<reference evidence="10" key="1">
    <citation type="journal article" date="2020" name="Stud. Mycol.">
        <title>101 Dothideomycetes genomes: a test case for predicting lifestyles and emergence of pathogens.</title>
        <authorList>
            <person name="Haridas S."/>
            <person name="Albert R."/>
            <person name="Binder M."/>
            <person name="Bloem J."/>
            <person name="Labutti K."/>
            <person name="Salamov A."/>
            <person name="Andreopoulos B."/>
            <person name="Baker S."/>
            <person name="Barry K."/>
            <person name="Bills G."/>
            <person name="Bluhm B."/>
            <person name="Cannon C."/>
            <person name="Castanera R."/>
            <person name="Culley D."/>
            <person name="Daum C."/>
            <person name="Ezra D."/>
            <person name="Gonzalez J."/>
            <person name="Henrissat B."/>
            <person name="Kuo A."/>
            <person name="Liang C."/>
            <person name="Lipzen A."/>
            <person name="Lutzoni F."/>
            <person name="Magnuson J."/>
            <person name="Mondo S."/>
            <person name="Nolan M."/>
            <person name="Ohm R."/>
            <person name="Pangilinan J."/>
            <person name="Park H.-J."/>
            <person name="Ramirez L."/>
            <person name="Alfaro M."/>
            <person name="Sun H."/>
            <person name="Tritt A."/>
            <person name="Yoshinaga Y."/>
            <person name="Zwiers L.-H."/>
            <person name="Turgeon B."/>
            <person name="Goodwin S."/>
            <person name="Spatafora J."/>
            <person name="Crous P."/>
            <person name="Grigoriev I."/>
        </authorList>
    </citation>
    <scope>NUCLEOTIDE SEQUENCE</scope>
    <source>
        <strain evidence="10">CBS 121739</strain>
    </source>
</reference>
<dbReference type="GO" id="GO:0005736">
    <property type="term" value="C:RNA polymerase I complex"/>
    <property type="evidence" value="ECO:0007669"/>
    <property type="project" value="TreeGrafter"/>
</dbReference>
<evidence type="ECO:0000256" key="7">
    <source>
        <dbReference type="RuleBase" id="RU369086"/>
    </source>
</evidence>
<dbReference type="EMBL" id="ML996571">
    <property type="protein sequence ID" value="KAF2758721.1"/>
    <property type="molecule type" value="Genomic_DNA"/>
</dbReference>
<keyword evidence="4" id="KW-0597">Phosphoprotein</keyword>
<proteinExistence type="inferred from homology"/>
<dbReference type="GO" id="GO:0006361">
    <property type="term" value="P:transcription initiation at RNA polymerase I promoter"/>
    <property type="evidence" value="ECO:0007669"/>
    <property type="project" value="UniProtKB-ARBA"/>
</dbReference>
<evidence type="ECO:0000256" key="3">
    <source>
        <dbReference type="ARBA" id="ARBA00022478"/>
    </source>
</evidence>
<evidence type="ECO:0000256" key="6">
    <source>
        <dbReference type="ARBA" id="ARBA00023242"/>
    </source>
</evidence>
<feature type="region of interest" description="Disordered" evidence="8">
    <location>
        <begin position="1"/>
        <end position="64"/>
    </location>
</feature>
<comment type="subcellular location">
    <subcellularLocation>
        <location evidence="1">Nucleus</location>
        <location evidence="1">Nucleolus</location>
    </subcellularLocation>
</comment>
<dbReference type="FunFam" id="3.30.1490.120:FF:000004">
    <property type="entry name" value="RNA polymerase I subunit Rpa43"/>
    <property type="match status" value="1"/>
</dbReference>
<dbReference type="Pfam" id="PF17875">
    <property type="entry name" value="RPA43_OB"/>
    <property type="match status" value="1"/>
</dbReference>
<gene>
    <name evidence="10" type="ORF">EJ05DRAFT_500240</name>
</gene>
<keyword evidence="5 7" id="KW-0804">Transcription</keyword>
<keyword evidence="6 7" id="KW-0539">Nucleus</keyword>
<feature type="compositionally biased region" description="Basic and acidic residues" evidence="8">
    <location>
        <begin position="294"/>
        <end position="303"/>
    </location>
</feature>
<feature type="domain" description="RPA43 OB" evidence="9">
    <location>
        <begin position="162"/>
        <end position="286"/>
    </location>
</feature>
<keyword evidence="11" id="KW-1185">Reference proteome</keyword>
<keyword evidence="3 7" id="KW-0240">DNA-directed RNA polymerase</keyword>
<dbReference type="InterPro" id="IPR041178">
    <property type="entry name" value="RPA43_OB"/>
</dbReference>
<feature type="region of interest" description="Disordered" evidence="8">
    <location>
        <begin position="205"/>
        <end position="235"/>
    </location>
</feature>
<dbReference type="GeneID" id="54488019"/>
<dbReference type="GO" id="GO:0006362">
    <property type="term" value="P:transcription elongation by RNA polymerase I"/>
    <property type="evidence" value="ECO:0007669"/>
    <property type="project" value="UniProtKB-ARBA"/>
</dbReference>
<sequence>MFKSKPRSKEDKKSKEHKKSKKRKERSEAVDADADADTAARSPTKKRKSKHSSKNTAPAIEDDVSESPFHLQTISLYLPLSPVAMRNPVTGLCAEHLSPLLLTYYPPLRGTILSYDNVRVSESPLAPPAPSNAAPSPALARSVDEYAVCMIWVTADVLIFRPRKGVRLTGAVNLHSQSHLSLLCFNLFNVSIPAARLPREWTWVGGDDGRTPEPEPELQTHTPPPSAQGDGKNAARKMAAGDGFWVDADGKRVDGMITFTVRDFEAAAGSGTDREKSYIGLKGTMLSPEDDEAVDQKDAERGTRGLRNGQLASRPRR</sequence>
<feature type="compositionally biased region" description="Basic residues" evidence="8">
    <location>
        <begin position="15"/>
        <end position="24"/>
    </location>
</feature>
<dbReference type="Proteomes" id="UP000799437">
    <property type="component" value="Unassembled WGS sequence"/>
</dbReference>
<evidence type="ECO:0000256" key="1">
    <source>
        <dbReference type="ARBA" id="ARBA00004604"/>
    </source>
</evidence>
<dbReference type="Gene3D" id="3.30.1490.120">
    <property type="entry name" value="RNA polymerase Rpb7-like, N-terminal domain"/>
    <property type="match status" value="1"/>
</dbReference>
<dbReference type="PANTHER" id="PTHR12709:SF5">
    <property type="entry name" value="DNA-DIRECTED RNA POLYMERASE I SUBUNIT RPA43"/>
    <property type="match status" value="1"/>
</dbReference>
<evidence type="ECO:0000259" key="9">
    <source>
        <dbReference type="Pfam" id="PF17875"/>
    </source>
</evidence>
<name>A0A6A6WC82_9PEZI</name>
<accession>A0A6A6WC82</accession>
<organism evidence="10 11">
    <name type="scientific">Pseudovirgaria hyperparasitica</name>
    <dbReference type="NCBI Taxonomy" id="470096"/>
    <lineage>
        <taxon>Eukaryota</taxon>
        <taxon>Fungi</taxon>
        <taxon>Dikarya</taxon>
        <taxon>Ascomycota</taxon>
        <taxon>Pezizomycotina</taxon>
        <taxon>Dothideomycetes</taxon>
        <taxon>Dothideomycetes incertae sedis</taxon>
        <taxon>Acrospermales</taxon>
        <taxon>Acrospermaceae</taxon>
        <taxon>Pseudovirgaria</taxon>
    </lineage>
</organism>
<comment type="similarity">
    <text evidence="2">Belongs to the eukaryotic RPA43 RNA polymerase subunit family.</text>
</comment>
<dbReference type="AlphaFoldDB" id="A0A6A6WC82"/>
<dbReference type="InterPro" id="IPR036898">
    <property type="entry name" value="RNA_pol_Rpb7-like_N_sf"/>
</dbReference>
<dbReference type="PANTHER" id="PTHR12709">
    <property type="entry name" value="DNA-DIRECTED RNA POLYMERASE II, III"/>
    <property type="match status" value="1"/>
</dbReference>
<protein>
    <recommendedName>
        <fullName evidence="7">DNA-directed RNA polymerase subunit</fullName>
    </recommendedName>
</protein>
<evidence type="ECO:0000256" key="4">
    <source>
        <dbReference type="ARBA" id="ARBA00022553"/>
    </source>
</evidence>
<evidence type="ECO:0000313" key="11">
    <source>
        <dbReference type="Proteomes" id="UP000799437"/>
    </source>
</evidence>
<feature type="compositionally biased region" description="Basic residues" evidence="8">
    <location>
        <begin position="43"/>
        <end position="53"/>
    </location>
</feature>
<comment type="function">
    <text evidence="7">DNA-dependent RNA polymerase which catalyzes the transcription of DNA into RNA using the four ribonucleoside triphosphates as substrates.</text>
</comment>
<evidence type="ECO:0000256" key="8">
    <source>
        <dbReference type="SAM" id="MobiDB-lite"/>
    </source>
</evidence>
<evidence type="ECO:0000313" key="10">
    <source>
        <dbReference type="EMBL" id="KAF2758721.1"/>
    </source>
</evidence>
<dbReference type="CDD" id="cd04328">
    <property type="entry name" value="RNAP_I_Rpa43_N"/>
    <property type="match status" value="1"/>
</dbReference>
<dbReference type="Gene3D" id="2.40.50.1060">
    <property type="match status" value="1"/>
</dbReference>
<dbReference type="OrthoDB" id="10250504at2759"/>